<dbReference type="PANTHER" id="PTHR39430:SF1">
    <property type="entry name" value="PROTEASE"/>
    <property type="match status" value="1"/>
</dbReference>
<dbReference type="Proteomes" id="UP000032025">
    <property type="component" value="Unassembled WGS sequence"/>
</dbReference>
<name>A0A0C9MTF8_SPHPI</name>
<keyword evidence="1" id="KW-1133">Transmembrane helix</keyword>
<dbReference type="InterPro" id="IPR003675">
    <property type="entry name" value="Rce1/LyrA-like_dom"/>
</dbReference>
<evidence type="ECO:0000313" key="3">
    <source>
        <dbReference type="EMBL" id="GAN14011.1"/>
    </source>
</evidence>
<reference evidence="3 4" key="1">
    <citation type="submission" date="2014-08" db="EMBL/GenBank/DDBJ databases">
        <title>Whole genome shotgun sequence of Sphingomonas paucimobilis NBRC 13935.</title>
        <authorList>
            <person name="Hosoyama A."/>
            <person name="Hashimoto M."/>
            <person name="Hosoyama Y."/>
            <person name="Noguchi M."/>
            <person name="Uohara A."/>
            <person name="Ohji S."/>
            <person name="Katano-Makiyama Y."/>
            <person name="Ichikawa N."/>
            <person name="Kimura A."/>
            <person name="Yamazoe A."/>
            <person name="Fujita N."/>
        </authorList>
    </citation>
    <scope>NUCLEOTIDE SEQUENCE [LARGE SCALE GENOMIC DNA]</scope>
    <source>
        <strain evidence="3 4">NBRC 13935</strain>
    </source>
</reference>
<dbReference type="AlphaFoldDB" id="A0A0C9MTF8"/>
<feature type="transmembrane region" description="Helical" evidence="1">
    <location>
        <begin position="71"/>
        <end position="95"/>
    </location>
</feature>
<comment type="caution">
    <text evidence="3">The sequence shown here is derived from an EMBL/GenBank/DDBJ whole genome shotgun (WGS) entry which is preliminary data.</text>
</comment>
<sequence length="272" mass="27457">MVTGPVRNAVAALIGLVLVALWLRVGPALVGAWAGGGAWGESAFTVALFGPMLLLGWAGRRLAGIRGPSGLAWRSLGLGAVTGLGCLLLATGYTGLAGTLIRSQGSMVGPLLALGLSVITVQVAAEEWVFRGWLQPVLLSLIGRRVAVPVVAGIFAGLHLLAGSASGGVALLNLFLGGMLFGLIAAGRLGLAGAFGAHFAWNAGEQLLLGLDPNPGVGVFGAVVDLDLRGVPLWGGSDQGLNGSWAMSLSLLALVVGWLLAGRMAMRQSDAA</sequence>
<feature type="transmembrane region" description="Helical" evidence="1">
    <location>
        <begin position="171"/>
        <end position="195"/>
    </location>
</feature>
<keyword evidence="4" id="KW-1185">Reference proteome</keyword>
<feature type="transmembrane region" description="Helical" evidence="1">
    <location>
        <begin position="244"/>
        <end position="261"/>
    </location>
</feature>
<dbReference type="PANTHER" id="PTHR39430">
    <property type="entry name" value="MEMBRANE-ASSOCIATED PROTEASE-RELATED"/>
    <property type="match status" value="1"/>
</dbReference>
<dbReference type="GO" id="GO:0004175">
    <property type="term" value="F:endopeptidase activity"/>
    <property type="evidence" value="ECO:0007669"/>
    <property type="project" value="UniProtKB-ARBA"/>
</dbReference>
<gene>
    <name evidence="3" type="ORF">SP6_30_01520</name>
</gene>
<keyword evidence="1" id="KW-0472">Membrane</keyword>
<dbReference type="Pfam" id="PF02517">
    <property type="entry name" value="Rce1-like"/>
    <property type="match status" value="1"/>
</dbReference>
<feature type="transmembrane region" description="Helical" evidence="1">
    <location>
        <begin position="146"/>
        <end position="165"/>
    </location>
</feature>
<dbReference type="EMBL" id="BBJS01000030">
    <property type="protein sequence ID" value="GAN14011.1"/>
    <property type="molecule type" value="Genomic_DNA"/>
</dbReference>
<evidence type="ECO:0000256" key="1">
    <source>
        <dbReference type="SAM" id="Phobius"/>
    </source>
</evidence>
<feature type="transmembrane region" description="Helical" evidence="1">
    <location>
        <begin position="107"/>
        <end position="125"/>
    </location>
</feature>
<accession>A0A0C9MTF8</accession>
<keyword evidence="1" id="KW-0812">Transmembrane</keyword>
<organism evidence="3 4">
    <name type="scientific">Sphingomonas paucimobilis NBRC 13935</name>
    <dbReference type="NCBI Taxonomy" id="1219050"/>
    <lineage>
        <taxon>Bacteria</taxon>
        <taxon>Pseudomonadati</taxon>
        <taxon>Pseudomonadota</taxon>
        <taxon>Alphaproteobacteria</taxon>
        <taxon>Sphingomonadales</taxon>
        <taxon>Sphingomonadaceae</taxon>
        <taxon>Sphingomonas</taxon>
    </lineage>
</organism>
<dbReference type="GO" id="GO:0080120">
    <property type="term" value="P:CAAX-box protein maturation"/>
    <property type="evidence" value="ECO:0007669"/>
    <property type="project" value="UniProtKB-ARBA"/>
</dbReference>
<protein>
    <submittedName>
        <fullName evidence="3">DNA, contig: SP630</fullName>
    </submittedName>
</protein>
<evidence type="ECO:0000313" key="4">
    <source>
        <dbReference type="Proteomes" id="UP000032025"/>
    </source>
</evidence>
<feature type="domain" description="CAAX prenyl protease 2/Lysostaphin resistance protein A-like" evidence="2">
    <location>
        <begin position="112"/>
        <end position="203"/>
    </location>
</feature>
<feature type="transmembrane region" description="Helical" evidence="1">
    <location>
        <begin position="42"/>
        <end position="59"/>
    </location>
</feature>
<proteinExistence type="predicted"/>
<evidence type="ECO:0000259" key="2">
    <source>
        <dbReference type="Pfam" id="PF02517"/>
    </source>
</evidence>